<organism evidence="2 3">
    <name type="scientific">Bacillus pseudomycoides</name>
    <dbReference type="NCBI Taxonomy" id="64104"/>
    <lineage>
        <taxon>Bacteria</taxon>
        <taxon>Bacillati</taxon>
        <taxon>Bacillota</taxon>
        <taxon>Bacilli</taxon>
        <taxon>Bacillales</taxon>
        <taxon>Bacillaceae</taxon>
        <taxon>Bacillus</taxon>
        <taxon>Bacillus cereus group</taxon>
    </lineage>
</organism>
<dbReference type="Pfam" id="PF14411">
    <property type="entry name" value="LHH"/>
    <property type="match status" value="1"/>
</dbReference>
<name>A0AAJ2DLT6_9BACI</name>
<dbReference type="RefSeq" id="WP_018781731.1">
    <property type="nucleotide sequence ID" value="NZ_JARMDG010000039.1"/>
</dbReference>
<dbReference type="AlphaFoldDB" id="A0AAJ2DLT6"/>
<reference evidence="2" key="1">
    <citation type="submission" date="2019-07" db="EMBL/GenBank/DDBJ databases">
        <title>Phylogenomic Reclassification of ATCC Bacillus Strains and Various Taxa within the Genus Bacillus.</title>
        <authorList>
            <person name="Riojas M.A."/>
            <person name="Frank A.M."/>
            <person name="Fenn S.L."/>
            <person name="King S.P."/>
            <person name="Brower S.M."/>
            <person name="Hazbon M.H."/>
        </authorList>
    </citation>
    <scope>NUCLEOTIDE SEQUENCE</scope>
    <source>
        <strain evidence="2">NR-12239</strain>
    </source>
</reference>
<protein>
    <recommendedName>
        <fullName evidence="1">LHH domain-containing protein</fullName>
    </recommendedName>
</protein>
<evidence type="ECO:0000259" key="1">
    <source>
        <dbReference type="Pfam" id="PF14411"/>
    </source>
</evidence>
<proteinExistence type="predicted"/>
<feature type="domain" description="LHH" evidence="1">
    <location>
        <begin position="26"/>
        <end position="108"/>
    </location>
</feature>
<accession>A0AAJ2DLT6</accession>
<evidence type="ECO:0000313" key="3">
    <source>
        <dbReference type="Proteomes" id="UP001248134"/>
    </source>
</evidence>
<dbReference type="EMBL" id="VLYX01000030">
    <property type="protein sequence ID" value="MDR4328375.1"/>
    <property type="molecule type" value="Genomic_DNA"/>
</dbReference>
<comment type="caution">
    <text evidence="2">The sequence shown here is derived from an EMBL/GenBank/DDBJ whole genome shotgun (WGS) entry which is preliminary data.</text>
</comment>
<dbReference type="InterPro" id="IPR026834">
    <property type="entry name" value="LHH"/>
</dbReference>
<evidence type="ECO:0000313" key="2">
    <source>
        <dbReference type="EMBL" id="MDR4328375.1"/>
    </source>
</evidence>
<dbReference type="Proteomes" id="UP001248134">
    <property type="component" value="Unassembled WGS sequence"/>
</dbReference>
<gene>
    <name evidence="2" type="ORF">FOS08_21395</name>
</gene>
<sequence length="110" mass="12570">MRCLKNDIDWNQIRTTDEKRFIGKTNAEAAVSRVAPQLPDGGFATLHHIGQDSRGPLAEASTRYHGVGKYGQDILHSQFGKSKPNPSFPIDRKKFGVDTREYWKWRVENK</sequence>